<evidence type="ECO:0000313" key="3">
    <source>
        <dbReference type="Proteomes" id="UP000305457"/>
    </source>
</evidence>
<organism evidence="2 4">
    <name type="scientific">Mycoplasma nasistruthionis</name>
    <dbReference type="NCBI Taxonomy" id="353852"/>
    <lineage>
        <taxon>Bacteria</taxon>
        <taxon>Bacillati</taxon>
        <taxon>Mycoplasmatota</taxon>
        <taxon>Mollicutes</taxon>
        <taxon>Mycoplasmataceae</taxon>
        <taxon>Mycoplasma</taxon>
    </lineage>
</organism>
<reference evidence="1 3" key="2">
    <citation type="submission" date="2019-06" db="EMBL/GenBank/DDBJ databases">
        <title>Mycoplasma sp. 2F1A isolated from ostrich.</title>
        <authorList>
            <person name="Spergser J."/>
        </authorList>
    </citation>
    <scope>NUCLEOTIDE SEQUENCE [LARGE SCALE GENOMIC DNA]</scope>
    <source>
        <strain evidence="1 3">2F1A</strain>
    </source>
</reference>
<evidence type="ECO:0000313" key="4">
    <source>
        <dbReference type="Proteomes" id="UP000315201"/>
    </source>
</evidence>
<dbReference type="AlphaFoldDB" id="A0A4Y6I6G5"/>
<dbReference type="RefSeq" id="WP_139591980.1">
    <property type="nucleotide sequence ID" value="NZ_CP040825.1"/>
</dbReference>
<protein>
    <submittedName>
        <fullName evidence="2">Uncharacterized protein</fullName>
    </submittedName>
</protein>
<accession>A0A5B7XUY9</accession>
<reference evidence="2 4" key="1">
    <citation type="submission" date="2019-06" db="EMBL/GenBank/DDBJ databases">
        <title>Mycoplasma nasistruthionis sp. nov. str Ms03.</title>
        <authorList>
            <person name="Botes A."/>
        </authorList>
    </citation>
    <scope>NUCLEOTIDE SEQUENCE [LARGE SCALE GENOMIC DNA]</scope>
    <source>
        <strain evidence="2 4">Ms03</strain>
    </source>
</reference>
<proteinExistence type="predicted"/>
<dbReference type="EMBL" id="CP040825">
    <property type="protein sequence ID" value="QCZ36497.1"/>
    <property type="molecule type" value="Genomic_DNA"/>
</dbReference>
<sequence length="230" mass="27466">MSNTKNYKLSNLVDNFVNQHSDNIKIMVNKIRWLTGKSKLNQDEIYNRLIYEFSQSFQELNQAVENTKSTQIRNLGLHSNQTTHSYLKQFKQDYNRNLSFLQKTSCGNCEVSEFHHYLANFQKQKTENKHRANQTKLNSKADLWNNLKIKTLNYFNRQANSQYQFETKLSNNFLKLNKIQSEINQTKQDNLYLNNSYILNFKTPEIDVQNKIKPNCFNLVNHFFKRYLLI</sequence>
<evidence type="ECO:0000313" key="2">
    <source>
        <dbReference type="EMBL" id="QDF64789.1"/>
    </source>
</evidence>
<dbReference type="EMBL" id="CP041147">
    <property type="protein sequence ID" value="QDF64789.1"/>
    <property type="molecule type" value="Genomic_DNA"/>
</dbReference>
<name>A0A4Y6I6G5_9MOLU</name>
<dbReference type="KEGG" id="mnh:FG904_00470"/>
<dbReference type="Proteomes" id="UP000315201">
    <property type="component" value="Chromosome"/>
</dbReference>
<accession>A0A4Y6I6G5</accession>
<keyword evidence="4" id="KW-1185">Reference proteome</keyword>
<gene>
    <name evidence="1" type="ORF">FG904_00470</name>
    <name evidence="2" type="ORF">FIV53_00455</name>
</gene>
<dbReference type="Proteomes" id="UP000305457">
    <property type="component" value="Chromosome"/>
</dbReference>
<evidence type="ECO:0000313" key="1">
    <source>
        <dbReference type="EMBL" id="QCZ36497.1"/>
    </source>
</evidence>
<dbReference type="OrthoDB" id="398585at2"/>